<reference evidence="2" key="1">
    <citation type="submission" date="2022-08" db="EMBL/GenBank/DDBJ databases">
        <authorList>
            <consortium name="DOE Joint Genome Institute"/>
            <person name="Min B."/>
            <person name="Riley R."/>
            <person name="Sierra-Patev S."/>
            <person name="Naranjo-Ortiz M."/>
            <person name="Looney B."/>
            <person name="Konkel Z."/>
            <person name="Slot J.C."/>
            <person name="Sakamoto Y."/>
            <person name="Steenwyk J.L."/>
            <person name="Rokas A."/>
            <person name="Carro J."/>
            <person name="Camarero S."/>
            <person name="Ferreira P."/>
            <person name="Molpeceres G."/>
            <person name="Ruiz-Duenas F.J."/>
            <person name="Serrano A."/>
            <person name="Henrissat B."/>
            <person name="Drula E."/>
            <person name="Hughes K.W."/>
            <person name="Mata J.L."/>
            <person name="Ishikawa N.K."/>
            <person name="Vargas-Isla R."/>
            <person name="Ushijima S."/>
            <person name="Smith C.A."/>
            <person name="Ahrendt S."/>
            <person name="Andreopoulos W."/>
            <person name="He G."/>
            <person name="Labutti K."/>
            <person name="Lipzen A."/>
            <person name="Ng V."/>
            <person name="Sandor L."/>
            <person name="Barry K."/>
            <person name="Martinez A.T."/>
            <person name="Xiao Y."/>
            <person name="Gibbons J.G."/>
            <person name="Terashima K."/>
            <person name="Hibbett D.S."/>
            <person name="Grigoriev I.V."/>
        </authorList>
    </citation>
    <scope>NUCLEOTIDE SEQUENCE</scope>
    <source>
        <strain evidence="2">Sp2 HRB7682 ss15</strain>
    </source>
</reference>
<comment type="caution">
    <text evidence="2">The sequence shown here is derived from an EMBL/GenBank/DDBJ whole genome shotgun (WGS) entry which is preliminary data.</text>
</comment>
<evidence type="ECO:0000313" key="2">
    <source>
        <dbReference type="EMBL" id="KAJ4465779.1"/>
    </source>
</evidence>
<proteinExistence type="predicted"/>
<feature type="compositionally biased region" description="Polar residues" evidence="1">
    <location>
        <begin position="31"/>
        <end position="51"/>
    </location>
</feature>
<evidence type="ECO:0000313" key="3">
    <source>
        <dbReference type="Proteomes" id="UP001150238"/>
    </source>
</evidence>
<dbReference type="AlphaFoldDB" id="A0A9W9DE81"/>
<protein>
    <submittedName>
        <fullName evidence="2">Uncharacterized protein</fullName>
    </submittedName>
</protein>
<reference evidence="2" key="2">
    <citation type="journal article" date="2023" name="Proc. Natl. Acad. Sci. U.S.A.">
        <title>A global phylogenomic analysis of the shiitake genus Lentinula.</title>
        <authorList>
            <person name="Sierra-Patev S."/>
            <person name="Min B."/>
            <person name="Naranjo-Ortiz M."/>
            <person name="Looney B."/>
            <person name="Konkel Z."/>
            <person name="Slot J.C."/>
            <person name="Sakamoto Y."/>
            <person name="Steenwyk J.L."/>
            <person name="Rokas A."/>
            <person name="Carro J."/>
            <person name="Camarero S."/>
            <person name="Ferreira P."/>
            <person name="Molpeceres G."/>
            <person name="Ruiz-Duenas F.J."/>
            <person name="Serrano A."/>
            <person name="Henrissat B."/>
            <person name="Drula E."/>
            <person name="Hughes K.W."/>
            <person name="Mata J.L."/>
            <person name="Ishikawa N.K."/>
            <person name="Vargas-Isla R."/>
            <person name="Ushijima S."/>
            <person name="Smith C.A."/>
            <person name="Donoghue J."/>
            <person name="Ahrendt S."/>
            <person name="Andreopoulos W."/>
            <person name="He G."/>
            <person name="LaButti K."/>
            <person name="Lipzen A."/>
            <person name="Ng V."/>
            <person name="Riley R."/>
            <person name="Sandor L."/>
            <person name="Barry K."/>
            <person name="Martinez A.T."/>
            <person name="Xiao Y."/>
            <person name="Gibbons J.G."/>
            <person name="Terashima K."/>
            <person name="Grigoriev I.V."/>
            <person name="Hibbett D."/>
        </authorList>
    </citation>
    <scope>NUCLEOTIDE SEQUENCE</scope>
    <source>
        <strain evidence="2">Sp2 HRB7682 ss15</strain>
    </source>
</reference>
<evidence type="ECO:0000256" key="1">
    <source>
        <dbReference type="SAM" id="MobiDB-lite"/>
    </source>
</evidence>
<dbReference type="Proteomes" id="UP001150238">
    <property type="component" value="Unassembled WGS sequence"/>
</dbReference>
<name>A0A9W9DE81_9AGAR</name>
<feature type="region of interest" description="Disordered" evidence="1">
    <location>
        <begin position="20"/>
        <end position="51"/>
    </location>
</feature>
<organism evidence="2 3">
    <name type="scientific">Lentinula lateritia</name>
    <dbReference type="NCBI Taxonomy" id="40482"/>
    <lineage>
        <taxon>Eukaryota</taxon>
        <taxon>Fungi</taxon>
        <taxon>Dikarya</taxon>
        <taxon>Basidiomycota</taxon>
        <taxon>Agaricomycotina</taxon>
        <taxon>Agaricomycetes</taxon>
        <taxon>Agaricomycetidae</taxon>
        <taxon>Agaricales</taxon>
        <taxon>Marasmiineae</taxon>
        <taxon>Omphalotaceae</taxon>
        <taxon>Lentinula</taxon>
    </lineage>
</organism>
<dbReference type="EMBL" id="JANVFS010000048">
    <property type="protein sequence ID" value="KAJ4465779.1"/>
    <property type="molecule type" value="Genomic_DNA"/>
</dbReference>
<accession>A0A9W9DE81</accession>
<gene>
    <name evidence="2" type="ORF">C8J55DRAFT_588021</name>
</gene>
<sequence length="150" mass="17084">MTFGRFLIASKNSKIRVKQVGNAHRTRNRELTNFQLPSASPTSPSNHRYSPTTAITPAFQTTYNLPHPTQYLVDQYSLYPSTPLTEQSQTLLPQPFSSNPFFDQPNTPYNPISGYQYHNYQDAGYFQQEMDYQSGYDASGDVVMPILEES</sequence>